<evidence type="ECO:0000313" key="4">
    <source>
        <dbReference type="RefSeq" id="XP_007169422.1"/>
    </source>
</evidence>
<evidence type="ECO:0000256" key="2">
    <source>
        <dbReference type="SAM" id="Phobius"/>
    </source>
</evidence>
<dbReference type="STRING" id="310752.A0A383Z2U9"/>
<dbReference type="PANTHER" id="PTHR36466:SF1">
    <property type="entry name" value="BCL-2-LIKE PROTEIN 15"/>
    <property type="match status" value="1"/>
</dbReference>
<accession>A0A383Z2U9</accession>
<organism evidence="3 4">
    <name type="scientific">Balaenoptera acutorostrata</name>
    <name type="common">Common minke whale</name>
    <name type="synonym">Balaena rostrata</name>
    <dbReference type="NCBI Taxonomy" id="9767"/>
    <lineage>
        <taxon>Eukaryota</taxon>
        <taxon>Metazoa</taxon>
        <taxon>Chordata</taxon>
        <taxon>Craniata</taxon>
        <taxon>Vertebrata</taxon>
        <taxon>Euteleostomi</taxon>
        <taxon>Mammalia</taxon>
        <taxon>Eutheria</taxon>
        <taxon>Laurasiatheria</taxon>
        <taxon>Artiodactyla</taxon>
        <taxon>Whippomorpha</taxon>
        <taxon>Cetacea</taxon>
        <taxon>Mysticeti</taxon>
        <taxon>Balaenopteridae</taxon>
        <taxon>Balaenoptera</taxon>
    </lineage>
</organism>
<keyword evidence="3" id="KW-1185">Reference proteome</keyword>
<dbReference type="Proteomes" id="UP001652580">
    <property type="component" value="Chromosome 1"/>
</dbReference>
<keyword evidence="2" id="KW-0472">Membrane</keyword>
<gene>
    <name evidence="4" type="primary">BCL2L15</name>
</gene>
<evidence type="ECO:0000256" key="1">
    <source>
        <dbReference type="ARBA" id="ARBA00067192"/>
    </source>
</evidence>
<proteinExistence type="predicted"/>
<dbReference type="GeneID" id="103007110"/>
<dbReference type="FunFam" id="1.10.437.10:FF:000018">
    <property type="entry name" value="BCL2 like 15"/>
    <property type="match status" value="1"/>
</dbReference>
<dbReference type="InParanoid" id="A0A383Z2U9"/>
<dbReference type="GO" id="GO:0005634">
    <property type="term" value="C:nucleus"/>
    <property type="evidence" value="ECO:0007669"/>
    <property type="project" value="TreeGrafter"/>
</dbReference>
<dbReference type="GO" id="GO:0005829">
    <property type="term" value="C:cytosol"/>
    <property type="evidence" value="ECO:0007669"/>
    <property type="project" value="TreeGrafter"/>
</dbReference>
<sequence>MKSPRTFEEQTECIVDSLLTDFLGPTCQVANRTLRCADEPDSGEVCSFDVAIIVGRLRILGDKFNGELEAPARNIIAETIQGQAGSVLQDTVKSLSKAWCAQDSSLAYERAFLAVSVKLLEYVVRMTPEMARQVATPMTNMISGNTAIREYIQGQGGWVSILGPLALLDICIVFVLISGTPIRGSFHQLETMQENWPSNFAENAGIFLPWKRGGVRSSASGPWTTEPGCLKC</sequence>
<reference evidence="4" key="2">
    <citation type="submission" date="2025-08" db="UniProtKB">
        <authorList>
            <consortium name="RefSeq"/>
        </authorList>
    </citation>
    <scope>IDENTIFICATION</scope>
</reference>
<dbReference type="InterPro" id="IPR036834">
    <property type="entry name" value="Bcl-2-like_sf"/>
</dbReference>
<dbReference type="PANTHER" id="PTHR36466">
    <property type="entry name" value="BCL-2-LIKE PROTEIN 15"/>
    <property type="match status" value="1"/>
</dbReference>
<dbReference type="KEGG" id="bacu:103007110"/>
<reference evidence="3" key="1">
    <citation type="submission" date="2025-05" db="UniProtKB">
        <authorList>
            <consortium name="RefSeq"/>
        </authorList>
    </citation>
    <scope>NUCLEOTIDE SEQUENCE [LARGE SCALE GENOMIC DNA]</scope>
</reference>
<name>A0A383Z2U9_BALAC</name>
<dbReference type="AlphaFoldDB" id="A0A383Z2U9"/>
<dbReference type="CTD" id="440603"/>
<protein>
    <recommendedName>
        <fullName evidence="1">Bcl-2-like protein 15</fullName>
    </recommendedName>
</protein>
<feature type="transmembrane region" description="Helical" evidence="2">
    <location>
        <begin position="157"/>
        <end position="177"/>
    </location>
</feature>
<keyword evidence="2" id="KW-0812">Transmembrane</keyword>
<dbReference type="FunCoup" id="A0A383Z2U9">
    <property type="interactions" value="3"/>
</dbReference>
<evidence type="ECO:0000313" key="3">
    <source>
        <dbReference type="Proteomes" id="UP001652580"/>
    </source>
</evidence>
<keyword evidence="2" id="KW-1133">Transmembrane helix</keyword>
<dbReference type="GO" id="GO:0042981">
    <property type="term" value="P:regulation of apoptotic process"/>
    <property type="evidence" value="ECO:0007669"/>
    <property type="project" value="InterPro"/>
</dbReference>
<dbReference type="Gene3D" id="1.10.437.10">
    <property type="entry name" value="Blc2-like"/>
    <property type="match status" value="1"/>
</dbReference>
<dbReference type="SUPFAM" id="SSF56854">
    <property type="entry name" value="Bcl-2 inhibitors of programmed cell death"/>
    <property type="match status" value="1"/>
</dbReference>
<dbReference type="InterPro" id="IPR033543">
    <property type="entry name" value="BCL2L15"/>
</dbReference>
<dbReference type="RefSeq" id="XP_007169422.1">
    <property type="nucleotide sequence ID" value="XM_007169360.3"/>
</dbReference>